<protein>
    <submittedName>
        <fullName evidence="2">Extensin family protein</fullName>
    </submittedName>
</protein>
<organism evidence="2 3">
    <name type="scientific">Ferrovibrio terrae</name>
    <dbReference type="NCBI Taxonomy" id="2594003"/>
    <lineage>
        <taxon>Bacteria</taxon>
        <taxon>Pseudomonadati</taxon>
        <taxon>Pseudomonadota</taxon>
        <taxon>Alphaproteobacteria</taxon>
        <taxon>Rhodospirillales</taxon>
        <taxon>Rhodospirillaceae</taxon>
        <taxon>Ferrovibrio</taxon>
    </lineage>
</organism>
<sequence length="226" mass="24604">MRRLLWLTVLALIAVSAVVGWRYLPRQYNPFAPLHVADPLTLMTEFKLRRLRNNAGYCSAALLTAPLRTVPSPDAGSAECPLPGAVRVQSAVIPLSSSFLASCPLAVSYALWESHVLQPLAQQHFGQGIRRVTHLGSYACRNVRGGTRQSEHAGANAIDISAIALTDGRILSVEKHWTENGAAGAFLRALHRRSCDVFTMALGPAYDAAHHNHFHFGMGGRFGLCR</sequence>
<dbReference type="OrthoDB" id="9809788at2"/>
<dbReference type="KEGG" id="fer:FNB15_06680"/>
<proteinExistence type="predicted"/>
<keyword evidence="3" id="KW-1185">Reference proteome</keyword>
<gene>
    <name evidence="2" type="ORF">FNB15_06680</name>
</gene>
<dbReference type="AlphaFoldDB" id="A0A516H7A7"/>
<dbReference type="EMBL" id="CP041636">
    <property type="protein sequence ID" value="QDO99666.1"/>
    <property type="molecule type" value="Genomic_DNA"/>
</dbReference>
<dbReference type="Proteomes" id="UP000317496">
    <property type="component" value="Chromosome"/>
</dbReference>
<reference evidence="2 3" key="1">
    <citation type="submission" date="2019-07" db="EMBL/GenBank/DDBJ databases">
        <title>Genome sequencing for Ferrovibrio sp. K5.</title>
        <authorList>
            <person name="Park S.-J."/>
        </authorList>
    </citation>
    <scope>NUCLEOTIDE SEQUENCE [LARGE SCALE GENOMIC DNA]</scope>
    <source>
        <strain evidence="2 3">K5</strain>
    </source>
</reference>
<evidence type="ECO:0000259" key="1">
    <source>
        <dbReference type="Pfam" id="PF06904"/>
    </source>
</evidence>
<evidence type="ECO:0000313" key="3">
    <source>
        <dbReference type="Proteomes" id="UP000317496"/>
    </source>
</evidence>
<evidence type="ECO:0000313" key="2">
    <source>
        <dbReference type="EMBL" id="QDO99666.1"/>
    </source>
</evidence>
<accession>A0A516H7A7</accession>
<dbReference type="Pfam" id="PF06904">
    <property type="entry name" value="Extensin-like_C"/>
    <property type="match status" value="1"/>
</dbReference>
<name>A0A516H7A7_9PROT</name>
<dbReference type="InterPro" id="IPR009683">
    <property type="entry name" value="Extensin-like_C"/>
</dbReference>
<feature type="domain" description="Extensin-like C-terminal" evidence="1">
    <location>
        <begin position="58"/>
        <end position="226"/>
    </location>
</feature>